<name>A0A0C3DWC5_9AGAM</name>
<organism evidence="1 2">
    <name type="scientific">Scleroderma citrinum Foug A</name>
    <dbReference type="NCBI Taxonomy" id="1036808"/>
    <lineage>
        <taxon>Eukaryota</taxon>
        <taxon>Fungi</taxon>
        <taxon>Dikarya</taxon>
        <taxon>Basidiomycota</taxon>
        <taxon>Agaricomycotina</taxon>
        <taxon>Agaricomycetes</taxon>
        <taxon>Agaricomycetidae</taxon>
        <taxon>Boletales</taxon>
        <taxon>Sclerodermatineae</taxon>
        <taxon>Sclerodermataceae</taxon>
        <taxon>Scleroderma</taxon>
    </lineage>
</organism>
<evidence type="ECO:0000313" key="2">
    <source>
        <dbReference type="Proteomes" id="UP000053989"/>
    </source>
</evidence>
<keyword evidence="2" id="KW-1185">Reference proteome</keyword>
<accession>A0A0C3DWC5</accession>
<gene>
    <name evidence="1" type="ORF">SCLCIDRAFT_1212970</name>
</gene>
<dbReference type="InParanoid" id="A0A0C3DWC5"/>
<dbReference type="AlphaFoldDB" id="A0A0C3DWC5"/>
<evidence type="ECO:0000313" key="1">
    <source>
        <dbReference type="EMBL" id="KIM64875.1"/>
    </source>
</evidence>
<sequence>MEIHRPWLGIRIVRLSFLNHQLMRLPPIFQWAHSGYYIAAKITGPVPKAFGHKTPGKMKERSPNVAHQMIYIPLAGQFTFTMDCGR</sequence>
<dbReference type="EMBL" id="KN822026">
    <property type="protein sequence ID" value="KIM64875.1"/>
    <property type="molecule type" value="Genomic_DNA"/>
</dbReference>
<dbReference type="HOGENOM" id="CLU_2499181_0_0_1"/>
<reference evidence="2" key="2">
    <citation type="submission" date="2015-01" db="EMBL/GenBank/DDBJ databases">
        <title>Evolutionary Origins and Diversification of the Mycorrhizal Mutualists.</title>
        <authorList>
            <consortium name="DOE Joint Genome Institute"/>
            <consortium name="Mycorrhizal Genomics Consortium"/>
            <person name="Kohler A."/>
            <person name="Kuo A."/>
            <person name="Nagy L.G."/>
            <person name="Floudas D."/>
            <person name="Copeland A."/>
            <person name="Barry K.W."/>
            <person name="Cichocki N."/>
            <person name="Veneault-Fourrey C."/>
            <person name="LaButti K."/>
            <person name="Lindquist E.A."/>
            <person name="Lipzen A."/>
            <person name="Lundell T."/>
            <person name="Morin E."/>
            <person name="Murat C."/>
            <person name="Riley R."/>
            <person name="Ohm R."/>
            <person name="Sun H."/>
            <person name="Tunlid A."/>
            <person name="Henrissat B."/>
            <person name="Grigoriev I.V."/>
            <person name="Hibbett D.S."/>
            <person name="Martin F."/>
        </authorList>
    </citation>
    <scope>NUCLEOTIDE SEQUENCE [LARGE SCALE GENOMIC DNA]</scope>
    <source>
        <strain evidence="2">Foug A</strain>
    </source>
</reference>
<protein>
    <submittedName>
        <fullName evidence="1">Uncharacterized protein</fullName>
    </submittedName>
</protein>
<proteinExistence type="predicted"/>
<reference evidence="1 2" key="1">
    <citation type="submission" date="2014-04" db="EMBL/GenBank/DDBJ databases">
        <authorList>
            <consortium name="DOE Joint Genome Institute"/>
            <person name="Kuo A."/>
            <person name="Kohler A."/>
            <person name="Nagy L.G."/>
            <person name="Floudas D."/>
            <person name="Copeland A."/>
            <person name="Barry K.W."/>
            <person name="Cichocki N."/>
            <person name="Veneault-Fourrey C."/>
            <person name="LaButti K."/>
            <person name="Lindquist E.A."/>
            <person name="Lipzen A."/>
            <person name="Lundell T."/>
            <person name="Morin E."/>
            <person name="Murat C."/>
            <person name="Sun H."/>
            <person name="Tunlid A."/>
            <person name="Henrissat B."/>
            <person name="Grigoriev I.V."/>
            <person name="Hibbett D.S."/>
            <person name="Martin F."/>
            <person name="Nordberg H.P."/>
            <person name="Cantor M.N."/>
            <person name="Hua S.X."/>
        </authorList>
    </citation>
    <scope>NUCLEOTIDE SEQUENCE [LARGE SCALE GENOMIC DNA]</scope>
    <source>
        <strain evidence="1 2">Foug A</strain>
    </source>
</reference>
<dbReference type="Proteomes" id="UP000053989">
    <property type="component" value="Unassembled WGS sequence"/>
</dbReference>